<organism evidence="2 3">
    <name type="scientific">Dendryphion nanum</name>
    <dbReference type="NCBI Taxonomy" id="256645"/>
    <lineage>
        <taxon>Eukaryota</taxon>
        <taxon>Fungi</taxon>
        <taxon>Dikarya</taxon>
        <taxon>Ascomycota</taxon>
        <taxon>Pezizomycotina</taxon>
        <taxon>Dothideomycetes</taxon>
        <taxon>Pleosporomycetidae</taxon>
        <taxon>Pleosporales</taxon>
        <taxon>Torulaceae</taxon>
        <taxon>Dendryphion</taxon>
    </lineage>
</organism>
<dbReference type="Proteomes" id="UP000700596">
    <property type="component" value="Unassembled WGS sequence"/>
</dbReference>
<dbReference type="OrthoDB" id="5597238at2759"/>
<keyword evidence="1" id="KW-0732">Signal</keyword>
<evidence type="ECO:0000313" key="2">
    <source>
        <dbReference type="EMBL" id="KAH7123957.1"/>
    </source>
</evidence>
<reference evidence="2" key="1">
    <citation type="journal article" date="2021" name="Nat. Commun.">
        <title>Genetic determinants of endophytism in the Arabidopsis root mycobiome.</title>
        <authorList>
            <person name="Mesny F."/>
            <person name="Miyauchi S."/>
            <person name="Thiergart T."/>
            <person name="Pickel B."/>
            <person name="Atanasova L."/>
            <person name="Karlsson M."/>
            <person name="Huettel B."/>
            <person name="Barry K.W."/>
            <person name="Haridas S."/>
            <person name="Chen C."/>
            <person name="Bauer D."/>
            <person name="Andreopoulos W."/>
            <person name="Pangilinan J."/>
            <person name="LaButti K."/>
            <person name="Riley R."/>
            <person name="Lipzen A."/>
            <person name="Clum A."/>
            <person name="Drula E."/>
            <person name="Henrissat B."/>
            <person name="Kohler A."/>
            <person name="Grigoriev I.V."/>
            <person name="Martin F.M."/>
            <person name="Hacquard S."/>
        </authorList>
    </citation>
    <scope>NUCLEOTIDE SEQUENCE</scope>
    <source>
        <strain evidence="2">MPI-CAGE-CH-0243</strain>
    </source>
</reference>
<protein>
    <recommendedName>
        <fullName evidence="4">HFB protein</fullName>
    </recommendedName>
</protein>
<keyword evidence="3" id="KW-1185">Reference proteome</keyword>
<evidence type="ECO:0008006" key="4">
    <source>
        <dbReference type="Google" id="ProtNLM"/>
    </source>
</evidence>
<evidence type="ECO:0000256" key="1">
    <source>
        <dbReference type="SAM" id="SignalP"/>
    </source>
</evidence>
<proteinExistence type="predicted"/>
<feature type="signal peptide" evidence="1">
    <location>
        <begin position="1"/>
        <end position="16"/>
    </location>
</feature>
<sequence>MKYTAILVTLVAGVFAIPQQGSSASVPATTAAVALTPQQTCLNTCNPADVTCRAACLGIARPNSKQAVDTNECVAKCDQGDGSKEATEKYGQCRDACIASIFPSTQTIAPFAPGGVASNAASATNAAGSAAASGASRASGSAASITGSGGAAASASNTPGAAALNGVQFTGVGLAGLVAAIFAL</sequence>
<dbReference type="EMBL" id="JAGMWT010000008">
    <property type="protein sequence ID" value="KAH7123957.1"/>
    <property type="molecule type" value="Genomic_DNA"/>
</dbReference>
<gene>
    <name evidence="2" type="ORF">B0J11DRAFT_506998</name>
</gene>
<comment type="caution">
    <text evidence="2">The sequence shown here is derived from an EMBL/GenBank/DDBJ whole genome shotgun (WGS) entry which is preliminary data.</text>
</comment>
<evidence type="ECO:0000313" key="3">
    <source>
        <dbReference type="Proteomes" id="UP000700596"/>
    </source>
</evidence>
<feature type="chain" id="PRO_5040170396" description="HFB protein" evidence="1">
    <location>
        <begin position="17"/>
        <end position="184"/>
    </location>
</feature>
<name>A0A9P9DRZ6_9PLEO</name>
<accession>A0A9P9DRZ6</accession>
<dbReference type="AlphaFoldDB" id="A0A9P9DRZ6"/>